<reference evidence="1 2" key="1">
    <citation type="journal article" date="2012" name="BMC Genomics">
        <title>Tools to kill: Genome of one of the most destructive plant pathogenic fungi Macrophomina phaseolina.</title>
        <authorList>
            <person name="Islam M.S."/>
            <person name="Haque M.S."/>
            <person name="Islam M.M."/>
            <person name="Emdad E.M."/>
            <person name="Halim A."/>
            <person name="Hossen Q.M.M."/>
            <person name="Hossain M.Z."/>
            <person name="Ahmed B."/>
            <person name="Rahim S."/>
            <person name="Rahman M.S."/>
            <person name="Alam M.M."/>
            <person name="Hou S."/>
            <person name="Wan X."/>
            <person name="Saito J.A."/>
            <person name="Alam M."/>
        </authorList>
    </citation>
    <scope>NUCLEOTIDE SEQUENCE [LARGE SCALE GENOMIC DNA]</scope>
    <source>
        <strain evidence="1 2">MS6</strain>
    </source>
</reference>
<dbReference type="AlphaFoldDB" id="K2S264"/>
<dbReference type="InParanoid" id="K2S264"/>
<dbReference type="Proteomes" id="UP000007129">
    <property type="component" value="Unassembled WGS sequence"/>
</dbReference>
<sequence length="195" mass="21714">MGQLACDGEDSSQIWRGWALRPDDQENFFSGICELSSCLRERCSVRTRNFPNGLSISTLVRNMRPVRIRAVRILPSASPCPHPIFSFSLPRPQGCLRRWTTGLGPFKQKVSLRFSGISHSPLIRKKSPSPAIFLLLPIPWPFTTWRPGKAPCSSKSPPMPDRSGAELAISPSHLTSSCRTCRKARTVQCSNSCFT</sequence>
<accession>K2S264</accession>
<proteinExistence type="predicted"/>
<name>K2S264_MACPH</name>
<evidence type="ECO:0000313" key="1">
    <source>
        <dbReference type="EMBL" id="EKG16564.1"/>
    </source>
</evidence>
<comment type="caution">
    <text evidence="1">The sequence shown here is derived from an EMBL/GenBank/DDBJ whole genome shotgun (WGS) entry which is preliminary data.</text>
</comment>
<evidence type="ECO:0000313" key="2">
    <source>
        <dbReference type="Proteomes" id="UP000007129"/>
    </source>
</evidence>
<organism evidence="1 2">
    <name type="scientific">Macrophomina phaseolina (strain MS6)</name>
    <name type="common">Charcoal rot fungus</name>
    <dbReference type="NCBI Taxonomy" id="1126212"/>
    <lineage>
        <taxon>Eukaryota</taxon>
        <taxon>Fungi</taxon>
        <taxon>Dikarya</taxon>
        <taxon>Ascomycota</taxon>
        <taxon>Pezizomycotina</taxon>
        <taxon>Dothideomycetes</taxon>
        <taxon>Dothideomycetes incertae sedis</taxon>
        <taxon>Botryosphaeriales</taxon>
        <taxon>Botryosphaeriaceae</taxon>
        <taxon>Macrophomina</taxon>
    </lineage>
</organism>
<gene>
    <name evidence="1" type="ORF">MPH_06340</name>
</gene>
<dbReference type="VEuPathDB" id="FungiDB:MPH_06340"/>
<dbReference type="EMBL" id="AHHD01000267">
    <property type="protein sequence ID" value="EKG16564.1"/>
    <property type="molecule type" value="Genomic_DNA"/>
</dbReference>
<dbReference type="HOGENOM" id="CLU_1396576_0_0_1"/>
<protein>
    <submittedName>
        <fullName evidence="1">Uncharacterized protein</fullName>
    </submittedName>
</protein>